<dbReference type="AlphaFoldDB" id="F8AZL2"/>
<dbReference type="STRING" id="656024.FsymDg_1198"/>
<feature type="domain" description="2Fe-2S ferredoxin-type" evidence="7">
    <location>
        <begin position="26"/>
        <end position="103"/>
    </location>
</feature>
<evidence type="ECO:0000256" key="4">
    <source>
        <dbReference type="ARBA" id="ARBA00023004"/>
    </source>
</evidence>
<dbReference type="InterPro" id="IPR036884">
    <property type="entry name" value="2Fe-2S-bd_dom_sf"/>
</dbReference>
<protein>
    <submittedName>
        <fullName evidence="8">(2Fe-2S)-binding domain-containing protein</fullName>
    </submittedName>
</protein>
<dbReference type="KEGG" id="fsy:FsymDg_1198"/>
<feature type="region of interest" description="Disordered" evidence="6">
    <location>
        <begin position="1"/>
        <end position="22"/>
    </location>
</feature>
<keyword evidence="9" id="KW-1185">Reference proteome</keyword>
<evidence type="ECO:0000313" key="8">
    <source>
        <dbReference type="EMBL" id="AEH08692.1"/>
    </source>
</evidence>
<dbReference type="RefSeq" id="WP_013872669.1">
    <property type="nucleotide sequence ID" value="NC_015656.1"/>
</dbReference>
<dbReference type="EMBL" id="CP002801">
    <property type="protein sequence ID" value="AEH08692.1"/>
    <property type="molecule type" value="Genomic_DNA"/>
</dbReference>
<dbReference type="Pfam" id="PF00111">
    <property type="entry name" value="Fer2"/>
    <property type="match status" value="1"/>
</dbReference>
<dbReference type="GO" id="GO:0016491">
    <property type="term" value="F:oxidoreductase activity"/>
    <property type="evidence" value="ECO:0007669"/>
    <property type="project" value="UniProtKB-KW"/>
</dbReference>
<dbReference type="InterPro" id="IPR001041">
    <property type="entry name" value="2Fe-2S_ferredoxin-type"/>
</dbReference>
<name>F8AZL2_9ACTN</name>
<dbReference type="PROSITE" id="PS51085">
    <property type="entry name" value="2FE2S_FER_2"/>
    <property type="match status" value="1"/>
</dbReference>
<dbReference type="InterPro" id="IPR051452">
    <property type="entry name" value="Diverse_Oxidoreductases"/>
</dbReference>
<proteinExistence type="predicted"/>
<keyword evidence="3" id="KW-0560">Oxidoreductase</keyword>
<reference evidence="8 9" key="1">
    <citation type="submission" date="2011-05" db="EMBL/GenBank/DDBJ databases">
        <title>Complete sequence of chromosome of Frankia symbiont of Datisca glomerata.</title>
        <authorList>
            <consortium name="US DOE Joint Genome Institute"/>
            <person name="Lucas S."/>
            <person name="Han J."/>
            <person name="Lapidus A."/>
            <person name="Cheng J.-F."/>
            <person name="Goodwin L."/>
            <person name="Pitluck S."/>
            <person name="Peters L."/>
            <person name="Mikhailova N."/>
            <person name="Chertkov O."/>
            <person name="Teshima H."/>
            <person name="Han C."/>
            <person name="Tapia R."/>
            <person name="Land M."/>
            <person name="Hauser L."/>
            <person name="Kyrpides N."/>
            <person name="Ivanova N."/>
            <person name="Pagani I."/>
            <person name="Berry A."/>
            <person name="Pawlowski K."/>
            <person name="Persson T."/>
            <person name="Vanden Heuvel B."/>
            <person name="Benson D."/>
            <person name="Woyke T."/>
        </authorList>
    </citation>
    <scope>NUCLEOTIDE SEQUENCE [LARGE SCALE GENOMIC DNA]</scope>
    <source>
        <strain evidence="9">4085684</strain>
    </source>
</reference>
<evidence type="ECO:0000256" key="5">
    <source>
        <dbReference type="ARBA" id="ARBA00023014"/>
    </source>
</evidence>
<keyword evidence="4" id="KW-0408">Iron</keyword>
<dbReference type="HOGENOM" id="CLU_052511_0_1_11"/>
<dbReference type="InterPro" id="IPR012675">
    <property type="entry name" value="Beta-grasp_dom_sf"/>
</dbReference>
<evidence type="ECO:0000313" key="9">
    <source>
        <dbReference type="Proteomes" id="UP000001549"/>
    </source>
</evidence>
<gene>
    <name evidence="8" type="ordered locus">FsymDg_1198</name>
</gene>
<dbReference type="Proteomes" id="UP000001549">
    <property type="component" value="Chromosome"/>
</dbReference>
<evidence type="ECO:0000256" key="1">
    <source>
        <dbReference type="ARBA" id="ARBA00022714"/>
    </source>
</evidence>
<dbReference type="GO" id="GO:0046872">
    <property type="term" value="F:metal ion binding"/>
    <property type="evidence" value="ECO:0007669"/>
    <property type="project" value="UniProtKB-KW"/>
</dbReference>
<keyword evidence="2" id="KW-0479">Metal-binding</keyword>
<evidence type="ECO:0000256" key="3">
    <source>
        <dbReference type="ARBA" id="ARBA00023002"/>
    </source>
</evidence>
<evidence type="ECO:0000256" key="6">
    <source>
        <dbReference type="SAM" id="MobiDB-lite"/>
    </source>
</evidence>
<dbReference type="GO" id="GO:0051537">
    <property type="term" value="F:2 iron, 2 sulfur cluster binding"/>
    <property type="evidence" value="ECO:0007669"/>
    <property type="project" value="UniProtKB-KW"/>
</dbReference>
<dbReference type="Pfam" id="PF01799">
    <property type="entry name" value="Fer2_2"/>
    <property type="match status" value="1"/>
</dbReference>
<sequence length="204" mass="21554">MSEPAYRNASVDEDPACPSRDAGPRVSYQLHIDGGVREVAGAWFGESLLRVLRDHLGVLSVKDACEQGRCGSCSVLMDGRLVTSCTVLAADAADAQVTTVAGLGVGGPARAVQAAFLAHGAVQCGFCTPGFVVAVTDLLARRPDADEDEIRESLAGNICRCTGYGRIIAAIRSVQEARRRPGDTRWRPGTGQRQGTDQRQGTGR</sequence>
<dbReference type="eggNOG" id="COG2080">
    <property type="taxonomic scope" value="Bacteria"/>
</dbReference>
<dbReference type="InterPro" id="IPR036010">
    <property type="entry name" value="2Fe-2S_ferredoxin-like_sf"/>
</dbReference>
<dbReference type="SUPFAM" id="SSF54292">
    <property type="entry name" value="2Fe-2S ferredoxin-like"/>
    <property type="match status" value="1"/>
</dbReference>
<dbReference type="Gene3D" id="1.10.150.120">
    <property type="entry name" value="[2Fe-2S]-binding domain"/>
    <property type="match status" value="1"/>
</dbReference>
<dbReference type="PROSITE" id="PS00197">
    <property type="entry name" value="2FE2S_FER_1"/>
    <property type="match status" value="1"/>
</dbReference>
<dbReference type="Gene3D" id="3.10.20.30">
    <property type="match status" value="1"/>
</dbReference>
<evidence type="ECO:0000259" key="7">
    <source>
        <dbReference type="PROSITE" id="PS51085"/>
    </source>
</evidence>
<dbReference type="PANTHER" id="PTHR44379:SF8">
    <property type="entry name" value="XANTHINE DEHYDROGENASE IRON-SULFUR-BINDING SUBUNIT XDHC-RELATED"/>
    <property type="match status" value="1"/>
</dbReference>
<feature type="compositionally biased region" description="Basic and acidic residues" evidence="6">
    <location>
        <begin position="175"/>
        <end position="186"/>
    </location>
</feature>
<dbReference type="PANTHER" id="PTHR44379">
    <property type="entry name" value="OXIDOREDUCTASE WITH IRON-SULFUR SUBUNIT"/>
    <property type="match status" value="1"/>
</dbReference>
<dbReference type="SUPFAM" id="SSF47741">
    <property type="entry name" value="CO dehydrogenase ISP C-domain like"/>
    <property type="match status" value="1"/>
</dbReference>
<organism evidence="8 9">
    <name type="scientific">Candidatus Protofrankia datiscae</name>
    <dbReference type="NCBI Taxonomy" id="2716812"/>
    <lineage>
        <taxon>Bacteria</taxon>
        <taxon>Bacillati</taxon>
        <taxon>Actinomycetota</taxon>
        <taxon>Actinomycetes</taxon>
        <taxon>Frankiales</taxon>
        <taxon>Frankiaceae</taxon>
        <taxon>Protofrankia</taxon>
    </lineage>
</organism>
<dbReference type="InterPro" id="IPR006058">
    <property type="entry name" value="2Fe2S_fd_BS"/>
</dbReference>
<evidence type="ECO:0000256" key="2">
    <source>
        <dbReference type="ARBA" id="ARBA00022723"/>
    </source>
</evidence>
<accession>F8AZL2</accession>
<keyword evidence="1" id="KW-0001">2Fe-2S</keyword>
<dbReference type="InterPro" id="IPR002888">
    <property type="entry name" value="2Fe-2S-bd"/>
</dbReference>
<keyword evidence="5" id="KW-0411">Iron-sulfur</keyword>
<feature type="compositionally biased region" description="Low complexity" evidence="6">
    <location>
        <begin position="189"/>
        <end position="204"/>
    </location>
</feature>
<feature type="region of interest" description="Disordered" evidence="6">
    <location>
        <begin position="175"/>
        <end position="204"/>
    </location>
</feature>